<keyword evidence="2 13" id="KW-0479">Metal-binding</keyword>
<sequence length="660" mass="74056">MLGVHDHEERTFLVIDKTSPSPFYLINFMLKGHLRKELRGLKKRINAKPIYLFGILFAWRLTLGDNLGSKSKSEGSADAPLRLIPARMLAEFAYCPRLCYMEWVGGEFVDSADTVDGRFQHRRVDSEVARADEDELQAIHDRSVSLSGEKVGVTCRIDLLEGEGRHVTPVEYKRGRAPCIPGGAYDSDRVQLCAQGLVLRENGYHCDNGIVYFAASRKRVPVDFDRDLVKLTLDLISDLRAVADGGAVPPPLQDSPKCVRCSMAGICLPDEVNLLREMDGQSRRDGDGGGGLIGKIRRLLPARDDSLPVYVVGHGHSVRKKGDRLEIRSIKKGDDEDEEKEGSEGRTGRGRGKGERDSAVVEARLREISQVNLFGGVEISTPALVDLMQRGIPVLHFTRGGWFQGMSVGHTHKNVELRMRQFAWAADRNRSLSIARSIVDGKIRNCRTQIRRNDPESPKDALDRLSKLSKDAANASSMERLLGIEGAAAEIYFGRLEHLLKADQGFTFANRNRRPPKDPVNAVLSYLYAVLAKDVFVSLLAVGFDPYLGFYHRPRYGRPALALDMMEEFRPIIADSTTINLFNNRELTDKDFIKTGMGVSMKRQAKRTVLAGYERRMQTEIEHPIFGYKVSYRRVLEVQARLLSRVITGEIKEYPAFLTR</sequence>
<evidence type="ECO:0000256" key="6">
    <source>
        <dbReference type="ARBA" id="ARBA00022842"/>
    </source>
</evidence>
<dbReference type="EC" id="3.1.-.-" evidence="13"/>
<dbReference type="Gene3D" id="3.100.10.20">
    <property type="entry name" value="CRISPR-associated endonuclease Cas1, N-terminal domain"/>
    <property type="match status" value="1"/>
</dbReference>
<comment type="catalytic activity">
    <reaction evidence="12">
        <text>exonucleolytic cleavage in the 5'- to 3'-direction to yield nucleoside 3'-phosphates.</text>
        <dbReference type="EC" id="3.1.12.1"/>
    </reaction>
</comment>
<dbReference type="Gene3D" id="3.90.320.10">
    <property type="match status" value="1"/>
</dbReference>
<evidence type="ECO:0000313" key="16">
    <source>
        <dbReference type="EMBL" id="AET65061.1"/>
    </source>
</evidence>
<comment type="similarity">
    <text evidence="13">Belongs to the CRISPR-associated endonuclease Cas1 family.</text>
</comment>
<evidence type="ECO:0000256" key="5">
    <source>
        <dbReference type="ARBA" id="ARBA00022839"/>
    </source>
</evidence>
<dbReference type="InterPro" id="IPR050646">
    <property type="entry name" value="Cas1"/>
</dbReference>
<dbReference type="GO" id="GO:0004527">
    <property type="term" value="F:exonuclease activity"/>
    <property type="evidence" value="ECO:0007669"/>
    <property type="project" value="UniProtKB-KW"/>
</dbReference>
<keyword evidence="5 16" id="KW-0269">Exonuclease</keyword>
<dbReference type="PANTHER" id="PTHR34353">
    <property type="entry name" value="CRISPR-ASSOCIATED ENDONUCLEASE CAS1 1"/>
    <property type="match status" value="1"/>
</dbReference>
<dbReference type="Proteomes" id="UP000005877">
    <property type="component" value="Chromosome"/>
</dbReference>
<dbReference type="Gene3D" id="1.20.120.920">
    <property type="entry name" value="CRISPR-associated endonuclease Cas1, C-terminal domain"/>
    <property type="match status" value="1"/>
</dbReference>
<feature type="binding site" evidence="13">
    <location>
        <position position="567"/>
    </location>
    <ligand>
        <name>Mn(2+)</name>
        <dbReference type="ChEBI" id="CHEBI:29035"/>
    </ligand>
</feature>
<dbReference type="GO" id="GO:0004519">
    <property type="term" value="F:endonuclease activity"/>
    <property type="evidence" value="ECO:0007669"/>
    <property type="project" value="UniProtKB-UniRule"/>
</dbReference>
<keyword evidence="8" id="KW-0411">Iron-sulfur</keyword>
<dbReference type="HOGENOM" id="CLU_466793_0_0_2"/>
<keyword evidence="3 13" id="KW-0255">Endonuclease</keyword>
<evidence type="ECO:0000256" key="13">
    <source>
        <dbReference type="HAMAP-Rule" id="MF_01470"/>
    </source>
</evidence>
<dbReference type="CDD" id="cd09634">
    <property type="entry name" value="Cas1_I-II-III"/>
    <property type="match status" value="1"/>
</dbReference>
<evidence type="ECO:0000313" key="17">
    <source>
        <dbReference type="Proteomes" id="UP000005877"/>
    </source>
</evidence>
<dbReference type="Pfam" id="PF01867">
    <property type="entry name" value="Cas_Cas1"/>
    <property type="match status" value="1"/>
</dbReference>
<dbReference type="HAMAP" id="MF_01470">
    <property type="entry name" value="Cas1"/>
    <property type="match status" value="1"/>
</dbReference>
<keyword evidence="6 13" id="KW-0460">Magnesium</keyword>
<dbReference type="PANTHER" id="PTHR34353:SF2">
    <property type="entry name" value="CRISPR-ASSOCIATED ENDONUCLEASE CAS1 1"/>
    <property type="match status" value="1"/>
</dbReference>
<dbReference type="GO" id="GO:0051536">
    <property type="term" value="F:iron-sulfur cluster binding"/>
    <property type="evidence" value="ECO:0007669"/>
    <property type="project" value="UniProtKB-KW"/>
</dbReference>
<proteinExistence type="inferred from homology"/>
<accession>G7WQR8</accession>
<dbReference type="GO" id="GO:0043571">
    <property type="term" value="P:maintenance of CRISPR repeat elements"/>
    <property type="evidence" value="ECO:0007669"/>
    <property type="project" value="UniProtKB-UniRule"/>
</dbReference>
<evidence type="ECO:0000256" key="2">
    <source>
        <dbReference type="ARBA" id="ARBA00022723"/>
    </source>
</evidence>
<dbReference type="EMBL" id="CP003117">
    <property type="protein sequence ID" value="AET65061.1"/>
    <property type="molecule type" value="Genomic_DNA"/>
</dbReference>
<evidence type="ECO:0000256" key="4">
    <source>
        <dbReference type="ARBA" id="ARBA00022801"/>
    </source>
</evidence>
<keyword evidence="4 13" id="KW-0378">Hydrolase</keyword>
<feature type="domain" description="DUF83" evidence="15">
    <location>
        <begin position="89"/>
        <end position="268"/>
    </location>
</feature>
<evidence type="ECO:0000259" key="15">
    <source>
        <dbReference type="Pfam" id="PF01930"/>
    </source>
</evidence>
<keyword evidence="10 13" id="KW-0238">DNA-binding</keyword>
<evidence type="ECO:0000256" key="10">
    <source>
        <dbReference type="ARBA" id="ARBA00023125"/>
    </source>
</evidence>
<keyword evidence="9 13" id="KW-0051">Antiviral defense</keyword>
<keyword evidence="1 13" id="KW-0540">Nuclease</keyword>
<feature type="compositionally biased region" description="Basic and acidic residues" evidence="14">
    <location>
        <begin position="323"/>
        <end position="334"/>
    </location>
</feature>
<gene>
    <name evidence="13" type="primary">cas1</name>
    <name evidence="16" type="ordered locus">Mhar_1703</name>
</gene>
<dbReference type="AlphaFoldDB" id="G7WQR8"/>
<feature type="binding site" evidence="13">
    <location>
        <position position="485"/>
    </location>
    <ligand>
        <name>Mn(2+)</name>
        <dbReference type="ChEBI" id="CHEBI:29035"/>
    </ligand>
</feature>
<dbReference type="NCBIfam" id="TIGR00287">
    <property type="entry name" value="cas1"/>
    <property type="match status" value="1"/>
</dbReference>
<dbReference type="InterPro" id="IPR002729">
    <property type="entry name" value="CRISPR-assoc_Cas1"/>
</dbReference>
<feature type="region of interest" description="Disordered" evidence="14">
    <location>
        <begin position="323"/>
        <end position="358"/>
    </location>
</feature>
<evidence type="ECO:0000256" key="9">
    <source>
        <dbReference type="ARBA" id="ARBA00023118"/>
    </source>
</evidence>
<feature type="binding site" evidence="13">
    <location>
        <position position="552"/>
    </location>
    <ligand>
        <name>Mn(2+)</name>
        <dbReference type="ChEBI" id="CHEBI:29035"/>
    </ligand>
</feature>
<dbReference type="GO" id="GO:0051607">
    <property type="term" value="P:defense response to virus"/>
    <property type="evidence" value="ECO:0007669"/>
    <property type="project" value="UniProtKB-UniRule"/>
</dbReference>
<evidence type="ECO:0000256" key="7">
    <source>
        <dbReference type="ARBA" id="ARBA00023004"/>
    </source>
</evidence>
<evidence type="ECO:0000256" key="1">
    <source>
        <dbReference type="ARBA" id="ARBA00022722"/>
    </source>
</evidence>
<feature type="compositionally biased region" description="Basic and acidic residues" evidence="14">
    <location>
        <begin position="342"/>
        <end position="358"/>
    </location>
</feature>
<organism evidence="16 17">
    <name type="scientific">Methanothrix harundinacea (strain 6Ac)</name>
    <name type="common">Methanosaeta harundinacea</name>
    <dbReference type="NCBI Taxonomy" id="1110509"/>
    <lineage>
        <taxon>Archaea</taxon>
        <taxon>Methanobacteriati</taxon>
        <taxon>Methanobacteriota</taxon>
        <taxon>Stenosarchaea group</taxon>
        <taxon>Methanomicrobia</taxon>
        <taxon>Methanotrichales</taxon>
        <taxon>Methanotrichaceae</taxon>
        <taxon>Methanothrix</taxon>
    </lineage>
</organism>
<comment type="cofactor">
    <cofactor evidence="13">
        <name>Mg(2+)</name>
        <dbReference type="ChEBI" id="CHEBI:18420"/>
    </cofactor>
    <cofactor evidence="13">
        <name>Mn(2+)</name>
        <dbReference type="ChEBI" id="CHEBI:29035"/>
    </cofactor>
</comment>
<evidence type="ECO:0000256" key="8">
    <source>
        <dbReference type="ARBA" id="ARBA00023014"/>
    </source>
</evidence>
<keyword evidence="17" id="KW-1185">Reference proteome</keyword>
<evidence type="ECO:0000256" key="11">
    <source>
        <dbReference type="ARBA" id="ARBA00023211"/>
    </source>
</evidence>
<dbReference type="InterPro" id="IPR042206">
    <property type="entry name" value="CRISPR-assoc_Cas1_C"/>
</dbReference>
<evidence type="ECO:0000256" key="12">
    <source>
        <dbReference type="ARBA" id="ARBA00033996"/>
    </source>
</evidence>
<dbReference type="InterPro" id="IPR013343">
    <property type="entry name" value="CRISPR-assoc_prot_Cas4"/>
</dbReference>
<name>G7WQR8_METH6</name>
<dbReference type="NCBIfam" id="TIGR00372">
    <property type="entry name" value="cas4"/>
    <property type="match status" value="1"/>
</dbReference>
<protein>
    <recommendedName>
        <fullName evidence="13">CRISPR-associated endonuclease Cas1</fullName>
        <ecNumber evidence="13">3.1.-.-</ecNumber>
    </recommendedName>
</protein>
<dbReference type="GO" id="GO:0046872">
    <property type="term" value="F:metal ion binding"/>
    <property type="evidence" value="ECO:0007669"/>
    <property type="project" value="UniProtKB-UniRule"/>
</dbReference>
<dbReference type="GO" id="GO:0003677">
    <property type="term" value="F:DNA binding"/>
    <property type="evidence" value="ECO:0007669"/>
    <property type="project" value="UniProtKB-KW"/>
</dbReference>
<dbReference type="InterPro" id="IPR022765">
    <property type="entry name" value="Dna2/Cas4_DUF83"/>
</dbReference>
<dbReference type="InterPro" id="IPR042211">
    <property type="entry name" value="CRISPR-assoc_Cas1_N"/>
</dbReference>
<evidence type="ECO:0000256" key="14">
    <source>
        <dbReference type="SAM" id="MobiDB-lite"/>
    </source>
</evidence>
<comment type="subunit">
    <text evidence="13">Homodimer, forms a heterotetramer with a Cas2 homodimer.</text>
</comment>
<dbReference type="InterPro" id="IPR011604">
    <property type="entry name" value="PDDEXK-like_dom_sf"/>
</dbReference>
<reference evidence="16 17" key="1">
    <citation type="journal article" date="2012" name="PLoS ONE">
        <title>The genome characteristics and predicted function of methyl-group oxidation pathway in the obligate aceticlastic methanogens, Methanosaeta spp.</title>
        <authorList>
            <person name="Zhu J."/>
            <person name="Zheng H."/>
            <person name="Ai G."/>
            <person name="Zhang G."/>
            <person name="Liu D."/>
            <person name="Liu X."/>
            <person name="Dong X."/>
        </authorList>
    </citation>
    <scope>NUCLEOTIDE SEQUENCE [LARGE SCALE GENOMIC DNA]</scope>
    <source>
        <strain evidence="16 17">6Ac</strain>
    </source>
</reference>
<dbReference type="KEGG" id="mhi:Mhar_1703"/>
<dbReference type="STRING" id="1110509.Mhar_1703"/>
<evidence type="ECO:0000256" key="3">
    <source>
        <dbReference type="ARBA" id="ARBA00022759"/>
    </source>
</evidence>
<comment type="function">
    <text evidence="13">CRISPR (clustered regularly interspaced short palindromic repeat), is an adaptive immune system that provides protection against mobile genetic elements (viruses, transposable elements and conjugative plasmids). CRISPR clusters contain spacers, sequences complementary to antecedent mobile elements, and target invading nucleic acids. CRISPR clusters are transcribed and processed into CRISPR RNA (crRNA). Acts as a dsDNA endonuclease. Involved in the integration of spacer DNA into the CRISPR cassette.</text>
</comment>
<keyword evidence="7" id="KW-0408">Iron</keyword>
<dbReference type="Pfam" id="PF01930">
    <property type="entry name" value="Cas_Cas4"/>
    <property type="match status" value="1"/>
</dbReference>
<dbReference type="PATRIC" id="fig|1110509.7.peg.1892"/>
<keyword evidence="11 13" id="KW-0464">Manganese</keyword>